<keyword evidence="4 12" id="KW-0050">Antiport</keyword>
<evidence type="ECO:0000313" key="15">
    <source>
        <dbReference type="EMBL" id="KAJ4842351.1"/>
    </source>
</evidence>
<feature type="domain" description="Sodium/calcium exchanger membrane region" evidence="14">
    <location>
        <begin position="279"/>
        <end position="399"/>
    </location>
</feature>
<dbReference type="Gene3D" id="1.20.1420.30">
    <property type="entry name" value="NCX, central ion-binding region"/>
    <property type="match status" value="2"/>
</dbReference>
<evidence type="ECO:0000256" key="10">
    <source>
        <dbReference type="ARBA" id="ARBA00023065"/>
    </source>
</evidence>
<keyword evidence="8 12" id="KW-0106">Calcium</keyword>
<organism evidence="15 16">
    <name type="scientific">Turnera subulata</name>
    <dbReference type="NCBI Taxonomy" id="218843"/>
    <lineage>
        <taxon>Eukaryota</taxon>
        <taxon>Viridiplantae</taxon>
        <taxon>Streptophyta</taxon>
        <taxon>Embryophyta</taxon>
        <taxon>Tracheophyta</taxon>
        <taxon>Spermatophyta</taxon>
        <taxon>Magnoliopsida</taxon>
        <taxon>eudicotyledons</taxon>
        <taxon>Gunneridae</taxon>
        <taxon>Pentapetalae</taxon>
        <taxon>rosids</taxon>
        <taxon>fabids</taxon>
        <taxon>Malpighiales</taxon>
        <taxon>Passifloraceae</taxon>
        <taxon>Turnera</taxon>
    </lineage>
</organism>
<evidence type="ECO:0000256" key="13">
    <source>
        <dbReference type="SAM" id="MobiDB-lite"/>
    </source>
</evidence>
<protein>
    <recommendedName>
        <fullName evidence="12">Vacuolar cation/proton exchanger</fullName>
    </recommendedName>
</protein>
<keyword evidence="16" id="KW-1185">Reference proteome</keyword>
<evidence type="ECO:0000256" key="4">
    <source>
        <dbReference type="ARBA" id="ARBA00022449"/>
    </source>
</evidence>
<dbReference type="Proteomes" id="UP001141552">
    <property type="component" value="Unassembled WGS sequence"/>
</dbReference>
<dbReference type="OrthoDB" id="1699231at2759"/>
<evidence type="ECO:0000256" key="1">
    <source>
        <dbReference type="ARBA" id="ARBA00004128"/>
    </source>
</evidence>
<feature type="transmembrane region" description="Helical" evidence="12">
    <location>
        <begin position="230"/>
        <end position="248"/>
    </location>
</feature>
<dbReference type="EMBL" id="JAKUCV010002510">
    <property type="protein sequence ID" value="KAJ4842351.1"/>
    <property type="molecule type" value="Genomic_DNA"/>
</dbReference>
<dbReference type="FunFam" id="1.20.1420.30:FF:000020">
    <property type="entry name" value="Vacuolar cation/proton exchanger"/>
    <property type="match status" value="1"/>
</dbReference>
<proteinExistence type="inferred from homology"/>
<comment type="caution">
    <text evidence="12">Lacks conserved residue(s) required for the propagation of feature annotation.</text>
</comment>
<feature type="domain" description="Sodium/calcium exchanger membrane region" evidence="14">
    <location>
        <begin position="91"/>
        <end position="247"/>
    </location>
</feature>
<dbReference type="GO" id="GO:0006874">
    <property type="term" value="P:intracellular calcium ion homeostasis"/>
    <property type="evidence" value="ECO:0007669"/>
    <property type="project" value="TreeGrafter"/>
</dbReference>
<evidence type="ECO:0000256" key="11">
    <source>
        <dbReference type="ARBA" id="ARBA00023136"/>
    </source>
</evidence>
<comment type="function">
    <text evidence="12">Vacuolar cation/proton exchanger (CAX). Translocates Ca(2+) and other metal ions into vacuoles using the proton gradient formed by H(+)-ATPase and H(+)-pyrophosphatase.</text>
</comment>
<keyword evidence="9 12" id="KW-1133">Transmembrane helix</keyword>
<gene>
    <name evidence="15" type="primary">CAX3_2</name>
    <name evidence="15" type="ORF">Tsubulata_036756</name>
</gene>
<reference evidence="15" key="2">
    <citation type="journal article" date="2023" name="Plants (Basel)">
        <title>Annotation of the Turnera subulata (Passifloraceae) Draft Genome Reveals the S-Locus Evolved after the Divergence of Turneroideae from Passifloroideae in a Stepwise Manner.</title>
        <authorList>
            <person name="Henning P.M."/>
            <person name="Roalson E.H."/>
            <person name="Mir W."/>
            <person name="McCubbin A.G."/>
            <person name="Shore J.S."/>
        </authorList>
    </citation>
    <scope>NUCLEOTIDE SEQUENCE</scope>
    <source>
        <strain evidence="15">F60SS</strain>
    </source>
</reference>
<evidence type="ECO:0000256" key="2">
    <source>
        <dbReference type="ARBA" id="ARBA00008248"/>
    </source>
</evidence>
<evidence type="ECO:0000256" key="8">
    <source>
        <dbReference type="ARBA" id="ARBA00022837"/>
    </source>
</evidence>
<reference evidence="15" key="1">
    <citation type="submission" date="2022-02" db="EMBL/GenBank/DDBJ databases">
        <authorList>
            <person name="Henning P.M."/>
            <person name="McCubbin A.G."/>
            <person name="Shore J.S."/>
        </authorList>
    </citation>
    <scope>NUCLEOTIDE SEQUENCE</scope>
    <source>
        <strain evidence="15">F60SS</strain>
        <tissue evidence="15">Leaves</tissue>
    </source>
</reference>
<feature type="transmembrane region" description="Helical" evidence="12">
    <location>
        <begin position="274"/>
        <end position="294"/>
    </location>
</feature>
<dbReference type="PANTHER" id="PTHR31503:SF1">
    <property type="entry name" value="VACUOLAR CATION_PROTON EXCHANGER 3"/>
    <property type="match status" value="1"/>
</dbReference>
<dbReference type="Pfam" id="PF01699">
    <property type="entry name" value="Na_Ca_ex"/>
    <property type="match status" value="2"/>
</dbReference>
<evidence type="ECO:0000313" key="16">
    <source>
        <dbReference type="Proteomes" id="UP001141552"/>
    </source>
</evidence>
<name>A0A9Q0G366_9ROSI</name>
<comment type="caution">
    <text evidence="15">The sequence shown here is derived from an EMBL/GenBank/DDBJ whole genome shotgun (WGS) entry which is preliminary data.</text>
</comment>
<comment type="similarity">
    <text evidence="2">Belongs to the Ca(2+):cation antiporter (CaCA) (TC 2.A.19) family. Cation/proton exchanger (CAX) subfamily.</text>
</comment>
<dbReference type="InterPro" id="IPR044880">
    <property type="entry name" value="NCX_ion-bd_dom_sf"/>
</dbReference>
<feature type="transmembrane region" description="Helical" evidence="12">
    <location>
        <begin position="349"/>
        <end position="370"/>
    </location>
</feature>
<evidence type="ECO:0000256" key="7">
    <source>
        <dbReference type="ARBA" id="ARBA00022692"/>
    </source>
</evidence>
<dbReference type="GO" id="GO:0009705">
    <property type="term" value="C:plant-type vacuole membrane"/>
    <property type="evidence" value="ECO:0007669"/>
    <property type="project" value="TreeGrafter"/>
</dbReference>
<comment type="subcellular location">
    <subcellularLocation>
        <location evidence="1">Vacuole membrane</location>
        <topology evidence="1">Multi-pass membrane protein</topology>
    </subcellularLocation>
</comment>
<dbReference type="InterPro" id="IPR004713">
    <property type="entry name" value="CaH_exchang"/>
</dbReference>
<evidence type="ECO:0000256" key="12">
    <source>
        <dbReference type="RuleBase" id="RU365028"/>
    </source>
</evidence>
<evidence type="ECO:0000259" key="14">
    <source>
        <dbReference type="Pfam" id="PF01699"/>
    </source>
</evidence>
<feature type="region of interest" description="Disordered" evidence="13">
    <location>
        <begin position="12"/>
        <end position="34"/>
    </location>
</feature>
<evidence type="ECO:0000256" key="5">
    <source>
        <dbReference type="ARBA" id="ARBA00022554"/>
    </source>
</evidence>
<dbReference type="InterPro" id="IPR004798">
    <property type="entry name" value="CAX-like"/>
</dbReference>
<evidence type="ECO:0000256" key="9">
    <source>
        <dbReference type="ARBA" id="ARBA00022989"/>
    </source>
</evidence>
<sequence>MTSLQEPWLMENGSLKGSSKETKHGRTAHNMSSSSLRKKSDLTLVSKVRFSTLRCFLANLQEVILGTKLSVLFPAIPLAIIAECYGFGRPWVFGLSLIALTPLAERISFLTEQIAFYTGPTVGGLLNATCGNATELIIAIFALAQRKIDVVKYSLLGSVLSNLLLVLGTSLFCGGLANLGREQKYDRRQADVNILMLLLGLLCHILPLLFRIAGATPALTAVPTLQLSRASSIVMLLAYIAYIIFQLVTHRQLFEAQEESGDDDDVAEEESPVIGVWSGIVWLVGMTAIVALLSEYVVGTIEDASESWGLSVSFISIIVLPIVGNAAEHAGAVIFAFKNKLDISLGVALGSATQIGMFVVPVCVIAAWIMGITMDLNFNLVETGTLALSILATAFTLQARPLSFTYDELLRIMTSIFNTWNF</sequence>
<dbReference type="NCBIfam" id="TIGR00378">
    <property type="entry name" value="cax"/>
    <property type="match status" value="1"/>
</dbReference>
<feature type="transmembrane region" description="Helical" evidence="12">
    <location>
        <begin position="376"/>
        <end position="397"/>
    </location>
</feature>
<dbReference type="PANTHER" id="PTHR31503">
    <property type="entry name" value="VACUOLAR CALCIUM ION TRANSPORTER"/>
    <property type="match status" value="1"/>
</dbReference>
<accession>A0A9Q0G366</accession>
<keyword evidence="11 12" id="KW-0472">Membrane</keyword>
<dbReference type="AlphaFoldDB" id="A0A9Q0G366"/>
<keyword evidence="7 12" id="KW-0812">Transmembrane</keyword>
<keyword evidence="6 12" id="KW-0109">Calcium transport</keyword>
<dbReference type="GO" id="GO:0015369">
    <property type="term" value="F:calcium:proton antiporter activity"/>
    <property type="evidence" value="ECO:0007669"/>
    <property type="project" value="UniProtKB-UniRule"/>
</dbReference>
<feature type="transmembrane region" description="Helical" evidence="12">
    <location>
        <begin position="314"/>
        <end position="337"/>
    </location>
</feature>
<evidence type="ECO:0000256" key="3">
    <source>
        <dbReference type="ARBA" id="ARBA00022448"/>
    </source>
</evidence>
<evidence type="ECO:0000256" key="6">
    <source>
        <dbReference type="ARBA" id="ARBA00022568"/>
    </source>
</evidence>
<feature type="transmembrane region" description="Helical" evidence="12">
    <location>
        <begin position="192"/>
        <end position="210"/>
    </location>
</feature>
<keyword evidence="5 12" id="KW-0926">Vacuole</keyword>
<keyword evidence="3 12" id="KW-0813">Transport</keyword>
<keyword evidence="10 12" id="KW-0406">Ion transport</keyword>
<dbReference type="InterPro" id="IPR004837">
    <property type="entry name" value="NaCa_Exmemb"/>
</dbReference>
<feature type="transmembrane region" description="Helical" evidence="12">
    <location>
        <begin position="155"/>
        <end position="180"/>
    </location>
</feature>
<dbReference type="NCBIfam" id="TIGR00846">
    <property type="entry name" value="caca2"/>
    <property type="match status" value="1"/>
</dbReference>